<comment type="caution">
    <text evidence="1">The sequence shown here is derived from an EMBL/GenBank/DDBJ whole genome shotgun (WGS) entry which is preliminary data.</text>
</comment>
<name>A0AAW1L9I5_POPJA</name>
<organism evidence="1 2">
    <name type="scientific">Popillia japonica</name>
    <name type="common">Japanese beetle</name>
    <dbReference type="NCBI Taxonomy" id="7064"/>
    <lineage>
        <taxon>Eukaryota</taxon>
        <taxon>Metazoa</taxon>
        <taxon>Ecdysozoa</taxon>
        <taxon>Arthropoda</taxon>
        <taxon>Hexapoda</taxon>
        <taxon>Insecta</taxon>
        <taxon>Pterygota</taxon>
        <taxon>Neoptera</taxon>
        <taxon>Endopterygota</taxon>
        <taxon>Coleoptera</taxon>
        <taxon>Polyphaga</taxon>
        <taxon>Scarabaeiformia</taxon>
        <taxon>Scarabaeidae</taxon>
        <taxon>Rutelinae</taxon>
        <taxon>Popillia</taxon>
    </lineage>
</organism>
<reference evidence="1 2" key="1">
    <citation type="journal article" date="2024" name="BMC Genomics">
        <title>De novo assembly and annotation of Popillia japonica's genome with initial clues to its potential as an invasive pest.</title>
        <authorList>
            <person name="Cucini C."/>
            <person name="Boschi S."/>
            <person name="Funari R."/>
            <person name="Cardaioli E."/>
            <person name="Iannotti N."/>
            <person name="Marturano G."/>
            <person name="Paoli F."/>
            <person name="Bruttini M."/>
            <person name="Carapelli A."/>
            <person name="Frati F."/>
            <person name="Nardi F."/>
        </authorList>
    </citation>
    <scope>NUCLEOTIDE SEQUENCE [LARGE SCALE GENOMIC DNA]</scope>
    <source>
        <strain evidence="1">DMR45628</strain>
    </source>
</reference>
<dbReference type="Gene3D" id="3.30.420.10">
    <property type="entry name" value="Ribonuclease H-like superfamily/Ribonuclease H"/>
    <property type="match status" value="1"/>
</dbReference>
<sequence length="171" mass="19576">MLISYVSSNHRAWDTVLAKLGCAVRTAKHEVTGLTPYFITFGREMVLAGDEHRSRLRTDEPLTVETADRMSKPGYNAHMRSPKDAMIFDGQLQSSYQINWYGEGILVWRRNFALSDASKYFSAKLADKFVGPFMIHRRLGRDNYELKDMSDRVLPGTWNSSHLKLQPSEDS</sequence>
<keyword evidence="2" id="KW-1185">Reference proteome</keyword>
<accession>A0AAW1L9I5</accession>
<evidence type="ECO:0000313" key="1">
    <source>
        <dbReference type="EMBL" id="KAK9731664.1"/>
    </source>
</evidence>
<protein>
    <submittedName>
        <fullName evidence="1">Uncharacterized protein</fullName>
    </submittedName>
</protein>
<gene>
    <name evidence="1" type="ORF">QE152_g13504</name>
</gene>
<dbReference type="EMBL" id="JASPKY010000129">
    <property type="protein sequence ID" value="KAK9731664.1"/>
    <property type="molecule type" value="Genomic_DNA"/>
</dbReference>
<dbReference type="GO" id="GO:0003676">
    <property type="term" value="F:nucleic acid binding"/>
    <property type="evidence" value="ECO:0007669"/>
    <property type="project" value="InterPro"/>
</dbReference>
<dbReference type="Proteomes" id="UP001458880">
    <property type="component" value="Unassembled WGS sequence"/>
</dbReference>
<dbReference type="InterPro" id="IPR036397">
    <property type="entry name" value="RNaseH_sf"/>
</dbReference>
<proteinExistence type="predicted"/>
<evidence type="ECO:0000313" key="2">
    <source>
        <dbReference type="Proteomes" id="UP001458880"/>
    </source>
</evidence>
<dbReference type="AlphaFoldDB" id="A0AAW1L9I5"/>